<feature type="compositionally biased region" description="Polar residues" evidence="3">
    <location>
        <begin position="359"/>
        <end position="368"/>
    </location>
</feature>
<evidence type="ECO:0000313" key="6">
    <source>
        <dbReference type="EMBL" id="TCO71765.1"/>
    </source>
</evidence>
<proteinExistence type="predicted"/>
<evidence type="ECO:0000256" key="1">
    <source>
        <dbReference type="ARBA" id="ARBA00022729"/>
    </source>
</evidence>
<dbReference type="GO" id="GO:0007155">
    <property type="term" value="P:cell adhesion"/>
    <property type="evidence" value="ECO:0007669"/>
    <property type="project" value="InterPro"/>
</dbReference>
<dbReference type="OrthoDB" id="220114at2"/>
<feature type="domain" description="Autotransporter" evidence="5">
    <location>
        <begin position="655"/>
        <end position="953"/>
    </location>
</feature>
<dbReference type="InterPro" id="IPR006315">
    <property type="entry name" value="OM_autotransptr_brl_dom"/>
</dbReference>
<feature type="compositionally biased region" description="Acidic residues" evidence="3">
    <location>
        <begin position="408"/>
        <end position="421"/>
    </location>
</feature>
<dbReference type="SUPFAM" id="SSF103647">
    <property type="entry name" value="TSP type-3 repeat"/>
    <property type="match status" value="4"/>
</dbReference>
<evidence type="ECO:0000313" key="7">
    <source>
        <dbReference type="Proteomes" id="UP000294980"/>
    </source>
</evidence>
<gene>
    <name evidence="6" type="ORF">EV688_12116</name>
</gene>
<comment type="caution">
    <text evidence="6">The sequence shown here is derived from an EMBL/GenBank/DDBJ whole genome shotgun (WGS) entry which is preliminary data.</text>
</comment>
<evidence type="ECO:0000256" key="3">
    <source>
        <dbReference type="SAM" id="MobiDB-lite"/>
    </source>
</evidence>
<dbReference type="NCBIfam" id="TIGR01414">
    <property type="entry name" value="autotrans_barl"/>
    <property type="match status" value="1"/>
</dbReference>
<evidence type="ECO:0000259" key="5">
    <source>
        <dbReference type="PROSITE" id="PS51208"/>
    </source>
</evidence>
<feature type="signal peptide" evidence="4">
    <location>
        <begin position="1"/>
        <end position="31"/>
    </location>
</feature>
<dbReference type="EMBL" id="SLWX01000021">
    <property type="protein sequence ID" value="TCO71765.1"/>
    <property type="molecule type" value="Genomic_DNA"/>
</dbReference>
<dbReference type="Gene3D" id="2.40.128.130">
    <property type="entry name" value="Autotransporter beta-domain"/>
    <property type="match status" value="1"/>
</dbReference>
<feature type="compositionally biased region" description="Basic and acidic residues" evidence="3">
    <location>
        <begin position="335"/>
        <end position="348"/>
    </location>
</feature>
<organism evidence="6 7">
    <name type="scientific">Chromatocurvus halotolerans</name>
    <dbReference type="NCBI Taxonomy" id="1132028"/>
    <lineage>
        <taxon>Bacteria</taxon>
        <taxon>Pseudomonadati</taxon>
        <taxon>Pseudomonadota</taxon>
        <taxon>Gammaproteobacteria</taxon>
        <taxon>Cellvibrionales</taxon>
        <taxon>Halieaceae</taxon>
        <taxon>Chromatocurvus</taxon>
    </lineage>
</organism>
<keyword evidence="1 4" id="KW-0732">Signal</keyword>
<dbReference type="SMART" id="SM00869">
    <property type="entry name" value="Autotransporter"/>
    <property type="match status" value="1"/>
</dbReference>
<dbReference type="InterPro" id="IPR028974">
    <property type="entry name" value="TSP_type-3_rpt"/>
</dbReference>
<feature type="compositionally biased region" description="Polar residues" evidence="3">
    <location>
        <begin position="430"/>
        <end position="439"/>
    </location>
</feature>
<dbReference type="Pfam" id="PF18998">
    <property type="entry name" value="Flg_new_2"/>
    <property type="match status" value="1"/>
</dbReference>
<dbReference type="RefSeq" id="WP_117319482.1">
    <property type="nucleotide sequence ID" value="NZ_QQSW01000028.1"/>
</dbReference>
<reference evidence="6 7" key="1">
    <citation type="submission" date="2019-03" db="EMBL/GenBank/DDBJ databases">
        <title>Genomic Encyclopedia of Type Strains, Phase IV (KMG-IV): sequencing the most valuable type-strain genomes for metagenomic binning, comparative biology and taxonomic classification.</title>
        <authorList>
            <person name="Goeker M."/>
        </authorList>
    </citation>
    <scope>NUCLEOTIDE SEQUENCE [LARGE SCALE GENOMIC DNA]</scope>
    <source>
        <strain evidence="6 7">DSM 23344</strain>
    </source>
</reference>
<dbReference type="InterPro" id="IPR003367">
    <property type="entry name" value="Thrombospondin_3-like_rpt"/>
</dbReference>
<evidence type="ECO:0000256" key="4">
    <source>
        <dbReference type="SAM" id="SignalP"/>
    </source>
</evidence>
<dbReference type="SUPFAM" id="SSF103515">
    <property type="entry name" value="Autotransporter"/>
    <property type="match status" value="1"/>
</dbReference>
<name>A0A4R2KYI8_9GAMM</name>
<keyword evidence="2" id="KW-0106">Calcium</keyword>
<feature type="chain" id="PRO_5021032298" evidence="4">
    <location>
        <begin position="32"/>
        <end position="953"/>
    </location>
</feature>
<dbReference type="Pfam" id="PF03797">
    <property type="entry name" value="Autotransporter"/>
    <property type="match status" value="1"/>
</dbReference>
<protein>
    <submittedName>
        <fullName evidence="6">Uncharacterized protein YhjY with autotransporter beta-barrel domain</fullName>
    </submittedName>
</protein>
<accession>A0A4R2KYI8</accession>
<dbReference type="InterPro" id="IPR044060">
    <property type="entry name" value="Bacterial_rp_domain"/>
</dbReference>
<feature type="region of interest" description="Disordered" evidence="3">
    <location>
        <begin position="128"/>
        <end position="163"/>
    </location>
</feature>
<dbReference type="Pfam" id="PF02412">
    <property type="entry name" value="TSP_3"/>
    <property type="match status" value="9"/>
</dbReference>
<dbReference type="PANTHER" id="PTHR10199">
    <property type="entry name" value="THROMBOSPONDIN"/>
    <property type="match status" value="1"/>
</dbReference>
<evidence type="ECO:0000256" key="2">
    <source>
        <dbReference type="ARBA" id="ARBA00022837"/>
    </source>
</evidence>
<dbReference type="PANTHER" id="PTHR10199:SF119">
    <property type="entry name" value="RE20510P"/>
    <property type="match status" value="1"/>
</dbReference>
<keyword evidence="7" id="KW-1185">Reference proteome</keyword>
<sequence length="953" mass="100366">MMSRLRNIFIRGLSVLISILLGLVVMQSANAQVSADAESTSVQAQTGGSVNFVVTSSSGFTDSQVCLDGSPCFYSIISNEQSFADVTLEAVPDSGFIFTGWVTDAGAQSGQTLSYSLSSDFPQSSFSATAQFAPDQPPDSDGDGVADNMDQCPNTSSGESVNEVGCSLTQLDSDSDGVNDAIDECPATPSGESVNEVGCSLTQLDSDGDGVNDAIDECPATPSGESVNEVGCSLTQLDSDGDGVNDAIDECPATPSGESVDAQGCGASQLDADGDGVSDAVDQCPDTVEGENVDTEGCSTSLPDSDFDTVPDVFDVCPNTPADETADQNGCSSSQRDRDSDGVSDKLDQCPATPAGESVNRQGCSASQLDDDNDGVSNAIDQCPNTPAGESVDEQGCSESQEAPTGQLDDDNDGVINEEDQCPATPAGESVNSSGCSESQLDDDNDGVSNALDQCPGTPAGESVDAAGCGASQLDSDDDGVNNDVDQCPNTEPGLEVDETGCSEVQNFGSNLSSLSGLSTQQRRLAGRIDEVCPRIIQDEALGASLTPGQRALRAACSRLKNADTSDQQARDALNEILPREVQAFRDYAVELATIQFRQLDSRRRLLNSGGGSGGASVAGLNIRVGDELVPASTLQSAFADLLGMAAGEGEDGFLDFGNLGLFLQGDIDFATRDESVARSGYEFDIWAITAGADYRIRDNLYAGGAVSLGEAKIDYANNGGETDLDNWALSLYGGWQITDNWYSDLMFSYGETDYTTVRRVNYSDANGAYQAENLSTTTGDQLYVGFNTGYEFRRGGLRYGPTASLFYIDGSIDGYSERAGAESDGAWLFDVDRQGYESLRLSLGVQADYAISTGFGVLVPNLRVLHVTEAKDGSEDVGLRLSNNPFGETDLLTDRMLIEGQAVDDQFFDLGVGVSGQFIMGFSGFIDYHFYESFNGFSRDGYSFGLRWDKPF</sequence>
<dbReference type="AlphaFoldDB" id="A0A4R2KYI8"/>
<dbReference type="Gene3D" id="4.10.1080.10">
    <property type="entry name" value="TSP type-3 repeat"/>
    <property type="match status" value="3"/>
</dbReference>
<dbReference type="PROSITE" id="PS51208">
    <property type="entry name" value="AUTOTRANSPORTER"/>
    <property type="match status" value="1"/>
</dbReference>
<dbReference type="InterPro" id="IPR005546">
    <property type="entry name" value="Autotransporte_beta"/>
</dbReference>
<feature type="region of interest" description="Disordered" evidence="3">
    <location>
        <begin position="251"/>
        <end position="481"/>
    </location>
</feature>
<dbReference type="GO" id="GO:0019867">
    <property type="term" value="C:outer membrane"/>
    <property type="evidence" value="ECO:0007669"/>
    <property type="project" value="InterPro"/>
</dbReference>
<feature type="compositionally biased region" description="Polar residues" evidence="3">
    <location>
        <begin position="375"/>
        <end position="385"/>
    </location>
</feature>
<feature type="compositionally biased region" description="Polar residues" evidence="3">
    <location>
        <begin position="151"/>
        <end position="160"/>
    </location>
</feature>
<dbReference type="Proteomes" id="UP000294980">
    <property type="component" value="Unassembled WGS sequence"/>
</dbReference>
<dbReference type="InterPro" id="IPR036709">
    <property type="entry name" value="Autotransporte_beta_dom_sf"/>
</dbReference>
<dbReference type="GO" id="GO:0005509">
    <property type="term" value="F:calcium ion binding"/>
    <property type="evidence" value="ECO:0007669"/>
    <property type="project" value="InterPro"/>
</dbReference>